<keyword evidence="3" id="KW-0032">Aminotransferase</keyword>
<dbReference type="PANTHER" id="PTHR43092:SF2">
    <property type="entry name" value="HERCYNYLCYSTEINE SULFOXIDE LYASE"/>
    <property type="match status" value="1"/>
</dbReference>
<name>A0ABV2YPI6_9ACTN</name>
<evidence type="ECO:0000313" key="4">
    <source>
        <dbReference type="Proteomes" id="UP001550850"/>
    </source>
</evidence>
<dbReference type="InterPro" id="IPR015424">
    <property type="entry name" value="PyrdxlP-dep_Trfase"/>
</dbReference>
<organism evidence="3 4">
    <name type="scientific">Streptomyces fragilis</name>
    <dbReference type="NCBI Taxonomy" id="67301"/>
    <lineage>
        <taxon>Bacteria</taxon>
        <taxon>Bacillati</taxon>
        <taxon>Actinomycetota</taxon>
        <taxon>Actinomycetes</taxon>
        <taxon>Kitasatosporales</taxon>
        <taxon>Streptomycetaceae</taxon>
        <taxon>Streptomyces</taxon>
    </lineage>
</organism>
<dbReference type="Gene3D" id="3.90.1150.10">
    <property type="entry name" value="Aspartate Aminotransferase, domain 1"/>
    <property type="match status" value="1"/>
</dbReference>
<dbReference type="InterPro" id="IPR000192">
    <property type="entry name" value="Aminotrans_V_dom"/>
</dbReference>
<dbReference type="PANTHER" id="PTHR43092">
    <property type="entry name" value="L-CYSTEINE DESULFHYDRASE"/>
    <property type="match status" value="1"/>
</dbReference>
<dbReference type="Gene3D" id="3.40.640.10">
    <property type="entry name" value="Type I PLP-dependent aspartate aminotransferase-like (Major domain)"/>
    <property type="match status" value="1"/>
</dbReference>
<keyword evidence="3" id="KW-0808">Transferase</keyword>
<accession>A0ABV2YPI6</accession>
<keyword evidence="4" id="KW-1185">Reference proteome</keyword>
<sequence>MRTEPPAAPAPLLLPDGRPAAAAWSLDPEVRHLNHGSFGAVPRAAQDAQAHLRARMEASPVEWFPAQPGMIGEARRRIAAHLGAPPDGTVLVPNASAGASVVYGSLPHRAGAEIVVTDHGYGAVTMGAARLARRWGGTLRTVHVPLEATADEAYRAVTDAFTDRTALAVVDHITSATARLLPVGRIAAEARRRGVTLLVDGAHAAGMLADPLAGLDADHWVGNLHKFPCAPRGTAVLVARTEARQDLHPLIDSWGATEPFPERFDHQGTVDATHYLATPTALDLIEDTWGWDAVRAYATALGDHAQQVVAAAFSRVTGEDHTPRVGMPAPALRLVRLPDGLAGTREEADALREEVARKLRVTAAFTSFGGTGYVRLSTHAYNTTDDYAHFAGTCVPVLADWARERRR</sequence>
<comment type="caution">
    <text evidence="3">The sequence shown here is derived from an EMBL/GenBank/DDBJ whole genome shotgun (WGS) entry which is preliminary data.</text>
</comment>
<keyword evidence="1" id="KW-0663">Pyridoxal phosphate</keyword>
<dbReference type="EMBL" id="JBEZUR010000063">
    <property type="protein sequence ID" value="MEU3557617.1"/>
    <property type="molecule type" value="Genomic_DNA"/>
</dbReference>
<evidence type="ECO:0000256" key="1">
    <source>
        <dbReference type="ARBA" id="ARBA00022898"/>
    </source>
</evidence>
<dbReference type="Pfam" id="PF00266">
    <property type="entry name" value="Aminotran_5"/>
    <property type="match status" value="1"/>
</dbReference>
<evidence type="ECO:0000259" key="2">
    <source>
        <dbReference type="Pfam" id="PF00266"/>
    </source>
</evidence>
<dbReference type="InterPro" id="IPR015422">
    <property type="entry name" value="PyrdxlP-dep_Trfase_small"/>
</dbReference>
<feature type="domain" description="Aminotransferase class V" evidence="2">
    <location>
        <begin position="72"/>
        <end position="314"/>
    </location>
</feature>
<gene>
    <name evidence="3" type="ORF">AB0E65_25915</name>
</gene>
<dbReference type="SUPFAM" id="SSF53383">
    <property type="entry name" value="PLP-dependent transferases"/>
    <property type="match status" value="1"/>
</dbReference>
<dbReference type="InterPro" id="IPR015421">
    <property type="entry name" value="PyrdxlP-dep_Trfase_major"/>
</dbReference>
<proteinExistence type="predicted"/>
<dbReference type="GO" id="GO:0008483">
    <property type="term" value="F:transaminase activity"/>
    <property type="evidence" value="ECO:0007669"/>
    <property type="project" value="UniProtKB-KW"/>
</dbReference>
<dbReference type="Proteomes" id="UP001550850">
    <property type="component" value="Unassembled WGS sequence"/>
</dbReference>
<protein>
    <submittedName>
        <fullName evidence="3">Aminotransferase class V-fold PLP-dependent enzyme</fullName>
    </submittedName>
</protein>
<evidence type="ECO:0000313" key="3">
    <source>
        <dbReference type="EMBL" id="MEU3557617.1"/>
    </source>
</evidence>
<reference evidence="3 4" key="1">
    <citation type="submission" date="2024-06" db="EMBL/GenBank/DDBJ databases">
        <title>The Natural Products Discovery Center: Release of the First 8490 Sequenced Strains for Exploring Actinobacteria Biosynthetic Diversity.</title>
        <authorList>
            <person name="Kalkreuter E."/>
            <person name="Kautsar S.A."/>
            <person name="Yang D."/>
            <person name="Bader C.D."/>
            <person name="Teijaro C.N."/>
            <person name="Fluegel L."/>
            <person name="Davis C.M."/>
            <person name="Simpson J.R."/>
            <person name="Lauterbach L."/>
            <person name="Steele A.D."/>
            <person name="Gui C."/>
            <person name="Meng S."/>
            <person name="Li G."/>
            <person name="Viehrig K."/>
            <person name="Ye F."/>
            <person name="Su P."/>
            <person name="Kiefer A.F."/>
            <person name="Nichols A."/>
            <person name="Cepeda A.J."/>
            <person name="Yan W."/>
            <person name="Fan B."/>
            <person name="Jiang Y."/>
            <person name="Adhikari A."/>
            <person name="Zheng C.-J."/>
            <person name="Schuster L."/>
            <person name="Cowan T.M."/>
            <person name="Smanski M.J."/>
            <person name="Chevrette M.G."/>
            <person name="De Carvalho L.P.S."/>
            <person name="Shen B."/>
        </authorList>
    </citation>
    <scope>NUCLEOTIDE SEQUENCE [LARGE SCALE GENOMIC DNA]</scope>
    <source>
        <strain evidence="3 4">NPDC038104</strain>
    </source>
</reference>
<dbReference type="RefSeq" id="WP_108953273.1">
    <property type="nucleotide sequence ID" value="NZ_BEVZ01000002.1"/>
</dbReference>